<accession>A0A0L8HF92</accession>
<dbReference type="EMBL" id="KQ418303">
    <property type="protein sequence ID" value="KOF87867.1"/>
    <property type="molecule type" value="Genomic_DNA"/>
</dbReference>
<organism evidence="2">
    <name type="scientific">Octopus bimaculoides</name>
    <name type="common">California two-spotted octopus</name>
    <dbReference type="NCBI Taxonomy" id="37653"/>
    <lineage>
        <taxon>Eukaryota</taxon>
        <taxon>Metazoa</taxon>
        <taxon>Spiralia</taxon>
        <taxon>Lophotrochozoa</taxon>
        <taxon>Mollusca</taxon>
        <taxon>Cephalopoda</taxon>
        <taxon>Coleoidea</taxon>
        <taxon>Octopodiformes</taxon>
        <taxon>Octopoda</taxon>
        <taxon>Incirrata</taxon>
        <taxon>Octopodidae</taxon>
        <taxon>Octopus</taxon>
    </lineage>
</organism>
<feature type="transmembrane region" description="Helical" evidence="1">
    <location>
        <begin position="37"/>
        <end position="57"/>
    </location>
</feature>
<protein>
    <submittedName>
        <fullName evidence="2">Uncharacterized protein</fullName>
    </submittedName>
</protein>
<keyword evidence="1" id="KW-0472">Membrane</keyword>
<name>A0A0L8HF92_OCTBM</name>
<sequence>MYVCMCVFIYLQYCKSTMLEVYTSEELRLQVLDYFRLYSIGMLSITSLVLNFLNALFNC</sequence>
<gene>
    <name evidence="2" type="ORF">OCBIM_22015919mg</name>
</gene>
<dbReference type="AlphaFoldDB" id="A0A0L8HF92"/>
<keyword evidence="1" id="KW-1133">Transmembrane helix</keyword>
<proteinExistence type="predicted"/>
<reference evidence="2" key="1">
    <citation type="submission" date="2015-07" db="EMBL/GenBank/DDBJ databases">
        <title>MeaNS - Measles Nucleotide Surveillance Program.</title>
        <authorList>
            <person name="Tran T."/>
            <person name="Druce J."/>
        </authorList>
    </citation>
    <scope>NUCLEOTIDE SEQUENCE</scope>
    <source>
        <strain evidence="2">UCB-OBI-ISO-001</strain>
        <tissue evidence="2">Gonad</tissue>
    </source>
</reference>
<evidence type="ECO:0000313" key="2">
    <source>
        <dbReference type="EMBL" id="KOF87867.1"/>
    </source>
</evidence>
<evidence type="ECO:0000256" key="1">
    <source>
        <dbReference type="SAM" id="Phobius"/>
    </source>
</evidence>
<keyword evidence="1" id="KW-0812">Transmembrane</keyword>